<dbReference type="EMBL" id="CACVBM020001853">
    <property type="protein sequence ID" value="CAA7061187.1"/>
    <property type="molecule type" value="Genomic_DNA"/>
</dbReference>
<name>A0A6D2HH63_9BRAS</name>
<gene>
    <name evidence="1" type="ORF">MERR_LOCUS2202</name>
    <name evidence="2" type="ORF">MERR_LOCUS48423</name>
</gene>
<dbReference type="PANTHER" id="PTHR11439:SF489">
    <property type="entry name" value="RNA-DIRECTED DNA POLYMERASE"/>
    <property type="match status" value="1"/>
</dbReference>
<evidence type="ECO:0008006" key="4">
    <source>
        <dbReference type="Google" id="ProtNLM"/>
    </source>
</evidence>
<keyword evidence="3" id="KW-1185">Reference proteome</keyword>
<evidence type="ECO:0000313" key="2">
    <source>
        <dbReference type="EMBL" id="CAA7061187.1"/>
    </source>
</evidence>
<sequence>MVVGSLQYLSLTRPDISFAVNKLSQFMHRPTNEHWAAVKRVLRYLLGTKTHGIFLHAKNTPTLHAFTDSDWAGNKDDYTSTSAYVVYLGSHPVAWSSKKETGVARSSTEAEYRALASTTSEICWTMSLLSELGITSTTTPVIYCDNI</sequence>
<dbReference type="Proteomes" id="UP000467841">
    <property type="component" value="Unassembled WGS sequence"/>
</dbReference>
<proteinExistence type="predicted"/>
<reference evidence="1 3" key="1">
    <citation type="submission" date="2020-01" db="EMBL/GenBank/DDBJ databases">
        <authorList>
            <person name="Mishra B."/>
        </authorList>
    </citation>
    <scope>NUCLEOTIDE SEQUENCE [LARGE SCALE GENOMIC DNA]</scope>
</reference>
<dbReference type="PANTHER" id="PTHR11439">
    <property type="entry name" value="GAG-POL-RELATED RETROTRANSPOSON"/>
    <property type="match status" value="1"/>
</dbReference>
<dbReference type="CDD" id="cd09272">
    <property type="entry name" value="RNase_HI_RT_Ty1"/>
    <property type="match status" value="1"/>
</dbReference>
<accession>A0A6D2HH63</accession>
<evidence type="ECO:0000313" key="3">
    <source>
        <dbReference type="Proteomes" id="UP000467841"/>
    </source>
</evidence>
<dbReference type="AlphaFoldDB" id="A0A6D2HH63"/>
<protein>
    <recommendedName>
        <fullName evidence="4">Reverse transcriptase Ty1/copia-type domain-containing protein</fullName>
    </recommendedName>
</protein>
<dbReference type="EMBL" id="CACVBM020000133">
    <property type="protein sequence ID" value="CAA7014967.1"/>
    <property type="molecule type" value="Genomic_DNA"/>
</dbReference>
<evidence type="ECO:0000313" key="1">
    <source>
        <dbReference type="EMBL" id="CAA7014967.1"/>
    </source>
</evidence>
<dbReference type="SUPFAM" id="SSF56672">
    <property type="entry name" value="DNA/RNA polymerases"/>
    <property type="match status" value="1"/>
</dbReference>
<dbReference type="InterPro" id="IPR043502">
    <property type="entry name" value="DNA/RNA_pol_sf"/>
</dbReference>
<dbReference type="OrthoDB" id="1931513at2759"/>
<organism evidence="1 3">
    <name type="scientific">Microthlaspi erraticum</name>
    <dbReference type="NCBI Taxonomy" id="1685480"/>
    <lineage>
        <taxon>Eukaryota</taxon>
        <taxon>Viridiplantae</taxon>
        <taxon>Streptophyta</taxon>
        <taxon>Embryophyta</taxon>
        <taxon>Tracheophyta</taxon>
        <taxon>Spermatophyta</taxon>
        <taxon>Magnoliopsida</taxon>
        <taxon>eudicotyledons</taxon>
        <taxon>Gunneridae</taxon>
        <taxon>Pentapetalae</taxon>
        <taxon>rosids</taxon>
        <taxon>malvids</taxon>
        <taxon>Brassicales</taxon>
        <taxon>Brassicaceae</taxon>
        <taxon>Coluteocarpeae</taxon>
        <taxon>Microthlaspi</taxon>
    </lineage>
</organism>